<dbReference type="PROSITE" id="PS50110">
    <property type="entry name" value="RESPONSE_REGULATORY"/>
    <property type="match status" value="1"/>
</dbReference>
<dbReference type="EMBL" id="JAZAQF010000060">
    <property type="protein sequence ID" value="MFG3818166.1"/>
    <property type="molecule type" value="Genomic_DNA"/>
</dbReference>
<organism evidence="3 4">
    <name type="scientific">Limnothrix redekei LRLZ20PSL1</name>
    <dbReference type="NCBI Taxonomy" id="3112953"/>
    <lineage>
        <taxon>Bacteria</taxon>
        <taxon>Bacillati</taxon>
        <taxon>Cyanobacteriota</taxon>
        <taxon>Cyanophyceae</taxon>
        <taxon>Pseudanabaenales</taxon>
        <taxon>Pseudanabaenaceae</taxon>
        <taxon>Limnothrix</taxon>
    </lineage>
</organism>
<keyword evidence="4" id="KW-1185">Reference proteome</keyword>
<dbReference type="Proteomes" id="UP001604335">
    <property type="component" value="Unassembled WGS sequence"/>
</dbReference>
<evidence type="ECO:0000256" key="1">
    <source>
        <dbReference type="PROSITE-ProRule" id="PRU00169"/>
    </source>
</evidence>
<keyword evidence="1" id="KW-0597">Phosphoprotein</keyword>
<dbReference type="InterPro" id="IPR011006">
    <property type="entry name" value="CheY-like_superfamily"/>
</dbReference>
<evidence type="ECO:0000313" key="4">
    <source>
        <dbReference type="Proteomes" id="UP001604335"/>
    </source>
</evidence>
<accession>A0ABW7CAV7</accession>
<gene>
    <name evidence="3" type="ORF">VPK24_11015</name>
</gene>
<evidence type="ECO:0000313" key="3">
    <source>
        <dbReference type="EMBL" id="MFG3818166.1"/>
    </source>
</evidence>
<dbReference type="InterPro" id="IPR051015">
    <property type="entry name" value="EvgA-like"/>
</dbReference>
<evidence type="ECO:0000259" key="2">
    <source>
        <dbReference type="PROSITE" id="PS50110"/>
    </source>
</evidence>
<dbReference type="PANTHER" id="PTHR45566:SF1">
    <property type="entry name" value="HTH-TYPE TRANSCRIPTIONAL REGULATOR YHJB-RELATED"/>
    <property type="match status" value="1"/>
</dbReference>
<dbReference type="RefSeq" id="WP_393013229.1">
    <property type="nucleotide sequence ID" value="NZ_JAZAQF010000060.1"/>
</dbReference>
<protein>
    <submittedName>
        <fullName evidence="3">Response regulator transcription factor</fullName>
    </submittedName>
</protein>
<dbReference type="InterPro" id="IPR001789">
    <property type="entry name" value="Sig_transdc_resp-reg_receiver"/>
</dbReference>
<sequence length="219" mass="24683">MESLFKSPQILIIDDHVLLLKGTVEIVRDRFPEATIHTAQTAQFALEQMARSVPDLAIADLSIPAQPGDDPLIETGLNLLRQFMQTYPDLNLTIQSSNLKALVRLLPDLDQHHGGLTLVDKGSSIDLLLTRIEWALQGLTHTKDLQTDLEVKPEWLEVLQLAFQEGLQDKAIAETMCKSERMIRHYWSKIQDVLAVYPEPGKNMRSVTQIRAREAGLID</sequence>
<name>A0ABW7CAV7_9CYAN</name>
<comment type="caution">
    <text evidence="3">The sequence shown here is derived from an EMBL/GenBank/DDBJ whole genome shotgun (WGS) entry which is preliminary data.</text>
</comment>
<feature type="domain" description="Response regulatory" evidence="2">
    <location>
        <begin position="9"/>
        <end position="136"/>
    </location>
</feature>
<reference evidence="4" key="1">
    <citation type="journal article" date="2024" name="Algal Res.">
        <title>Biochemical, toxicological and genomic investigation of a high-biomass producing Limnothrix strain isolated from Italian shallow drinking water reservoir.</title>
        <authorList>
            <person name="Simonazzi M."/>
            <person name="Shishido T.K."/>
            <person name="Delbaje E."/>
            <person name="Wahlsten M."/>
            <person name="Fewer D.P."/>
            <person name="Sivonen K."/>
            <person name="Pezzolesi L."/>
            <person name="Pistocchi R."/>
        </authorList>
    </citation>
    <scope>NUCLEOTIDE SEQUENCE [LARGE SCALE GENOMIC DNA]</scope>
    <source>
        <strain evidence="4">LRLZ20PSL1</strain>
    </source>
</reference>
<dbReference type="SUPFAM" id="SSF52172">
    <property type="entry name" value="CheY-like"/>
    <property type="match status" value="1"/>
</dbReference>
<dbReference type="Gene3D" id="3.40.50.2300">
    <property type="match status" value="1"/>
</dbReference>
<feature type="modified residue" description="4-aspartylphosphate" evidence="1">
    <location>
        <position position="60"/>
    </location>
</feature>
<proteinExistence type="predicted"/>
<dbReference type="PANTHER" id="PTHR45566">
    <property type="entry name" value="HTH-TYPE TRANSCRIPTIONAL REGULATOR YHJB-RELATED"/>
    <property type="match status" value="1"/>
</dbReference>